<dbReference type="InterPro" id="IPR015943">
    <property type="entry name" value="WD40/YVTN_repeat-like_dom_sf"/>
</dbReference>
<keyword evidence="8" id="KW-1185">Reference proteome</keyword>
<dbReference type="AlphaFoldDB" id="A0A078A2U1"/>
<dbReference type="GO" id="GO:1905786">
    <property type="term" value="P:positive regulation of anaphase-promoting complex-dependent catabolic process"/>
    <property type="evidence" value="ECO:0007669"/>
    <property type="project" value="TreeGrafter"/>
</dbReference>
<dbReference type="InParanoid" id="A0A078A2U1"/>
<dbReference type="PANTHER" id="PTHR19918">
    <property type="entry name" value="CELL DIVISION CYCLE 20 CDC20 FIZZY -RELATED"/>
    <property type="match status" value="1"/>
</dbReference>
<dbReference type="InterPro" id="IPR036322">
    <property type="entry name" value="WD40_repeat_dom_sf"/>
</dbReference>
<evidence type="ECO:0000259" key="6">
    <source>
        <dbReference type="Pfam" id="PF24807"/>
    </source>
</evidence>
<evidence type="ECO:0000313" key="7">
    <source>
        <dbReference type="EMBL" id="CDW76425.1"/>
    </source>
</evidence>
<organism evidence="7 8">
    <name type="scientific">Stylonychia lemnae</name>
    <name type="common">Ciliate</name>
    <dbReference type="NCBI Taxonomy" id="5949"/>
    <lineage>
        <taxon>Eukaryota</taxon>
        <taxon>Sar</taxon>
        <taxon>Alveolata</taxon>
        <taxon>Ciliophora</taxon>
        <taxon>Intramacronucleata</taxon>
        <taxon>Spirotrichea</taxon>
        <taxon>Stichotrichia</taxon>
        <taxon>Sporadotrichida</taxon>
        <taxon>Oxytrichidae</taxon>
        <taxon>Stylonychinae</taxon>
        <taxon>Stylonychia</taxon>
    </lineage>
</organism>
<evidence type="ECO:0000256" key="2">
    <source>
        <dbReference type="ARBA" id="ARBA00022574"/>
    </source>
</evidence>
<dbReference type="SMART" id="SM00320">
    <property type="entry name" value="WD40"/>
    <property type="match status" value="5"/>
</dbReference>
<dbReference type="InterPro" id="IPR056150">
    <property type="entry name" value="WD40_CDC20-Fz"/>
</dbReference>
<dbReference type="GO" id="GO:0010997">
    <property type="term" value="F:anaphase-promoting complex binding"/>
    <property type="evidence" value="ECO:0007669"/>
    <property type="project" value="InterPro"/>
</dbReference>
<dbReference type="Proteomes" id="UP000039865">
    <property type="component" value="Unassembled WGS sequence"/>
</dbReference>
<dbReference type="GO" id="GO:0005680">
    <property type="term" value="C:anaphase-promoting complex"/>
    <property type="evidence" value="ECO:0007669"/>
    <property type="project" value="TreeGrafter"/>
</dbReference>
<dbReference type="PROSITE" id="PS50082">
    <property type="entry name" value="WD_REPEATS_2"/>
    <property type="match status" value="1"/>
</dbReference>
<accession>A0A078A2U1</accession>
<feature type="region of interest" description="Disordered" evidence="5">
    <location>
        <begin position="304"/>
        <end position="331"/>
    </location>
</feature>
<dbReference type="PROSITE" id="PS50294">
    <property type="entry name" value="WD_REPEATS_REGION"/>
    <property type="match status" value="1"/>
</dbReference>
<dbReference type="SUPFAM" id="SSF50978">
    <property type="entry name" value="WD40 repeat-like"/>
    <property type="match status" value="1"/>
</dbReference>
<feature type="compositionally biased region" description="Low complexity" evidence="5">
    <location>
        <begin position="311"/>
        <end position="322"/>
    </location>
</feature>
<evidence type="ECO:0000256" key="1">
    <source>
        <dbReference type="ARBA" id="ARBA00006445"/>
    </source>
</evidence>
<sequence>MSQNQEIVKFPKQNNPFLTKTRDSLFGDENQNPNSQQAMPVLSTFGSANSCHSKFNDFFSQPNVTMSQKEHLLAHQQRDHKTQKHCGMGGQTQIKLGGEVERIDLFENESSLQEQQIFMPKSCQLLMQMTSSQNHLYNQQSLGIIMPSHSQPNANSQNDRYIPMRPNQSHDHINEILLDNTNNDDSGRISLLSSGDDDSSSDENNVKDQPDEFKILLASQLVQGRAKANKRVYHHSLSQNNLCEELSDQLPIDNHRILPRKLLSFQKQQYSLKQYSILCQMQDEDGRLIIDDRLFQNQLFNTKQSHKNHESSANSQSQDQQQVFKPRKREFPLPSSPVKILAAPRVSLDPNINIIDWAPQSNPFETNSKLAIALDSIIYLVGVDNSRPKRLAQLAQHGLSQRPCYYTSVSFDRSGEAIAVGTSERKVQIYDVERCQQIRTISSHGAKVGALSWNRSILAPYLLTSGGSDAMIFNHDVRAKNSEICVMHKHRGEICSLSWSVNQSHEMMQTSDPSNIYLATGSNQDKALGIWKLNQISYQNAYHSDPWFFDRETFNCPVKALAWSPNYEGLLATGGGYDDQIIRVWNFKVSQEVVHTLRCSSPITSLNWRKTKLKTNKQKILEDFNMNFCEELITTHGEPFNEMKLWQVNKYMKPCEGEDDLQGQNRFQTNPKNPNFDKKVRFWFTKQYEWESHEDEILHSSMSPDSQHIATVGADETIRIWRMFEKYSDYQYSQEGKDENMRLLTEQELEERRKLSKQRFERQDKRMIHRVQEKSKYKWQPYAKVDLQDEIQVINQTNNEGLSQLQIR</sequence>
<keyword evidence="2 4" id="KW-0853">WD repeat</keyword>
<dbReference type="EMBL" id="CCKQ01005260">
    <property type="protein sequence ID" value="CDW76425.1"/>
    <property type="molecule type" value="Genomic_DNA"/>
</dbReference>
<dbReference type="GO" id="GO:0031145">
    <property type="term" value="P:anaphase-promoting complex-dependent catabolic process"/>
    <property type="evidence" value="ECO:0007669"/>
    <property type="project" value="TreeGrafter"/>
</dbReference>
<feature type="domain" description="CDC20/Fizzy WD40" evidence="6">
    <location>
        <begin position="341"/>
        <end position="721"/>
    </location>
</feature>
<proteinExistence type="inferred from homology"/>
<dbReference type="InterPro" id="IPR001680">
    <property type="entry name" value="WD40_rpt"/>
</dbReference>
<evidence type="ECO:0000256" key="4">
    <source>
        <dbReference type="PROSITE-ProRule" id="PRU00221"/>
    </source>
</evidence>
<feature type="region of interest" description="Disordered" evidence="5">
    <location>
        <begin position="146"/>
        <end position="167"/>
    </location>
</feature>
<evidence type="ECO:0000313" key="8">
    <source>
        <dbReference type="Proteomes" id="UP000039865"/>
    </source>
</evidence>
<gene>
    <name evidence="7" type="primary">Contig4739.g5058</name>
    <name evidence="7" type="ORF">STYLEM_5425</name>
</gene>
<dbReference type="Pfam" id="PF24807">
    <property type="entry name" value="WD40_CDC20-Fz"/>
    <property type="match status" value="1"/>
</dbReference>
<protein>
    <submittedName>
        <fullName evidence="7">Wd40 repeat-containing protein</fullName>
    </submittedName>
</protein>
<feature type="region of interest" description="Disordered" evidence="5">
    <location>
        <begin position="187"/>
        <end position="210"/>
    </location>
</feature>
<comment type="similarity">
    <text evidence="1">Belongs to the WD repeat CDC20/Fizzy family.</text>
</comment>
<dbReference type="OrthoDB" id="10263272at2759"/>
<reference evidence="7 8" key="1">
    <citation type="submission" date="2014-06" db="EMBL/GenBank/DDBJ databases">
        <authorList>
            <person name="Swart Estienne"/>
        </authorList>
    </citation>
    <scope>NUCLEOTIDE SEQUENCE [LARGE SCALE GENOMIC DNA]</scope>
    <source>
        <strain evidence="7 8">130c</strain>
    </source>
</reference>
<evidence type="ECO:0000256" key="5">
    <source>
        <dbReference type="SAM" id="MobiDB-lite"/>
    </source>
</evidence>
<dbReference type="InterPro" id="IPR033010">
    <property type="entry name" value="Cdc20/Fizzy"/>
</dbReference>
<dbReference type="GO" id="GO:1990757">
    <property type="term" value="F:ubiquitin ligase activator activity"/>
    <property type="evidence" value="ECO:0007669"/>
    <property type="project" value="TreeGrafter"/>
</dbReference>
<dbReference type="Gene3D" id="2.130.10.10">
    <property type="entry name" value="YVTN repeat-like/Quinoprotein amine dehydrogenase"/>
    <property type="match status" value="1"/>
</dbReference>
<feature type="compositionally biased region" description="Polar residues" evidence="5">
    <location>
        <begin position="146"/>
        <end position="159"/>
    </location>
</feature>
<feature type="repeat" description="WD" evidence="4">
    <location>
        <begin position="690"/>
        <end position="723"/>
    </location>
</feature>
<evidence type="ECO:0000256" key="3">
    <source>
        <dbReference type="ARBA" id="ARBA00022737"/>
    </source>
</evidence>
<keyword evidence="3" id="KW-0677">Repeat</keyword>
<name>A0A078A2U1_STYLE</name>